<dbReference type="EMBL" id="BPQP01000049">
    <property type="protein sequence ID" value="GJD95975.1"/>
    <property type="molecule type" value="Genomic_DNA"/>
</dbReference>
<dbReference type="Proteomes" id="UP001055125">
    <property type="component" value="Unassembled WGS sequence"/>
</dbReference>
<reference evidence="1" key="2">
    <citation type="submission" date="2021-08" db="EMBL/GenBank/DDBJ databases">
        <authorList>
            <person name="Tani A."/>
            <person name="Ola A."/>
            <person name="Ogura Y."/>
            <person name="Katsura K."/>
            <person name="Hayashi T."/>
        </authorList>
    </citation>
    <scope>NUCLEOTIDE SEQUENCE</scope>
    <source>
        <strain evidence="1">DSM 19015</strain>
    </source>
</reference>
<evidence type="ECO:0000313" key="2">
    <source>
        <dbReference type="Proteomes" id="UP001055125"/>
    </source>
</evidence>
<proteinExistence type="predicted"/>
<evidence type="ECO:0008006" key="3">
    <source>
        <dbReference type="Google" id="ProtNLM"/>
    </source>
</evidence>
<sequence length="118" mass="12441">MAQSIQPDAAKRRTAKAGFSEIVLVCSKCAKRQGLPKRALRGMLKGGLRRRRPGLKLKVIETGCLGPCPKRALAVATGGSVERGRILLLDPASTPEEAVEAILPDFSPKPAIARGDAG</sequence>
<evidence type="ECO:0000313" key="1">
    <source>
        <dbReference type="EMBL" id="GJD95975.1"/>
    </source>
</evidence>
<protein>
    <recommendedName>
        <fullName evidence="3">(2Fe-2S) ferredoxin domain-containing protein</fullName>
    </recommendedName>
</protein>
<dbReference type="RefSeq" id="WP_238245096.1">
    <property type="nucleotide sequence ID" value="NZ_BPQP01000049.1"/>
</dbReference>
<reference evidence="1" key="1">
    <citation type="journal article" date="2021" name="Front. Microbiol.">
        <title>Comprehensive Comparative Genomics and Phenotyping of Methylobacterium Species.</title>
        <authorList>
            <person name="Alessa O."/>
            <person name="Ogura Y."/>
            <person name="Fujitani Y."/>
            <person name="Takami H."/>
            <person name="Hayashi T."/>
            <person name="Sahin N."/>
            <person name="Tani A."/>
        </authorList>
    </citation>
    <scope>NUCLEOTIDE SEQUENCE</scope>
    <source>
        <strain evidence="1">DSM 19015</strain>
    </source>
</reference>
<comment type="caution">
    <text evidence="1">The sequence shown here is derived from an EMBL/GenBank/DDBJ whole genome shotgun (WGS) entry which is preliminary data.</text>
</comment>
<keyword evidence="2" id="KW-1185">Reference proteome</keyword>
<name>A0ABQ4RYP4_9HYPH</name>
<organism evidence="1 2">
    <name type="scientific">Methylobacterium iners</name>
    <dbReference type="NCBI Taxonomy" id="418707"/>
    <lineage>
        <taxon>Bacteria</taxon>
        <taxon>Pseudomonadati</taxon>
        <taxon>Pseudomonadota</taxon>
        <taxon>Alphaproteobacteria</taxon>
        <taxon>Hyphomicrobiales</taxon>
        <taxon>Methylobacteriaceae</taxon>
        <taxon>Methylobacterium</taxon>
    </lineage>
</organism>
<accession>A0ABQ4RYP4</accession>
<dbReference type="CDD" id="cd02980">
    <property type="entry name" value="TRX_Fd_family"/>
    <property type="match status" value="1"/>
</dbReference>
<gene>
    <name evidence="1" type="ORF">OCOJLMKI_3192</name>
</gene>